<dbReference type="AlphaFoldDB" id="A0A2S9H1Y0"/>
<protein>
    <submittedName>
        <fullName evidence="1">Uncharacterized protein</fullName>
    </submittedName>
</protein>
<evidence type="ECO:0000313" key="1">
    <source>
        <dbReference type="EMBL" id="PRC93979.1"/>
    </source>
</evidence>
<organism evidence="1 2">
    <name type="scientific">Solimicrobium silvestre</name>
    <dbReference type="NCBI Taxonomy" id="2099400"/>
    <lineage>
        <taxon>Bacteria</taxon>
        <taxon>Pseudomonadati</taxon>
        <taxon>Pseudomonadota</taxon>
        <taxon>Betaproteobacteria</taxon>
        <taxon>Burkholderiales</taxon>
        <taxon>Oxalobacteraceae</taxon>
        <taxon>Solimicrobium</taxon>
    </lineage>
</organism>
<name>A0A2S9H1Y0_9BURK</name>
<evidence type="ECO:0000313" key="2">
    <source>
        <dbReference type="Proteomes" id="UP000237839"/>
    </source>
</evidence>
<dbReference type="Proteomes" id="UP000237839">
    <property type="component" value="Unassembled WGS sequence"/>
</dbReference>
<keyword evidence="2" id="KW-1185">Reference proteome</keyword>
<dbReference type="EMBL" id="PUGF01000004">
    <property type="protein sequence ID" value="PRC93979.1"/>
    <property type="molecule type" value="Genomic_DNA"/>
</dbReference>
<proteinExistence type="predicted"/>
<comment type="caution">
    <text evidence="1">The sequence shown here is derived from an EMBL/GenBank/DDBJ whole genome shotgun (WGS) entry which is preliminary data.</text>
</comment>
<sequence length="41" mass="4619">MKKILKQSYTAKLKELAVKRVKDRESIATVITELVGRSDAT</sequence>
<reference evidence="1 2" key="1">
    <citation type="submission" date="2018-02" db="EMBL/GenBank/DDBJ databases">
        <title>Solimicrobium silvestre gen. nov., sp. nov., isolated from alpine forest soil.</title>
        <authorList>
            <person name="Margesin R."/>
            <person name="Albuquerque L."/>
            <person name="Zhang D.-C."/>
            <person name="Froufe H.J.C."/>
            <person name="Severino R."/>
            <person name="Roxo I."/>
            <person name="Egas C."/>
            <person name="Da Costa M.S."/>
        </authorList>
    </citation>
    <scope>NUCLEOTIDE SEQUENCE [LARGE SCALE GENOMIC DNA]</scope>
    <source>
        <strain evidence="1 2">S20-91</strain>
    </source>
</reference>
<gene>
    <name evidence="1" type="ORF">S2091_1152</name>
</gene>
<accession>A0A2S9H1Y0</accession>